<evidence type="ECO:0000313" key="2">
    <source>
        <dbReference type="Proteomes" id="UP000004263"/>
    </source>
</evidence>
<dbReference type="PANTHER" id="PTHR40590">
    <property type="entry name" value="CYTOPLASMIC PROTEIN-RELATED"/>
    <property type="match status" value="1"/>
</dbReference>
<reference evidence="1 2" key="1">
    <citation type="submission" date="2006-03" db="EMBL/GenBank/DDBJ databases">
        <authorList>
            <person name="Pinhassi J."/>
            <person name="Pedros-Alio C."/>
            <person name="Ferriera S."/>
            <person name="Johnson J."/>
            <person name="Kravitz S."/>
            <person name="Halpern A."/>
            <person name="Remington K."/>
            <person name="Beeson K."/>
            <person name="Tran B."/>
            <person name="Rogers Y.-H."/>
            <person name="Friedman R."/>
            <person name="Venter J.C."/>
        </authorList>
    </citation>
    <scope>NUCLEOTIDE SEQUENCE [LARGE SCALE GENOMIC DNA]</scope>
    <source>
        <strain evidence="1 2">RED65</strain>
    </source>
</reference>
<dbReference type="STRING" id="207949.RED65_05434"/>
<name>Q1N0N0_9GAMM</name>
<dbReference type="InterPro" id="IPR002816">
    <property type="entry name" value="TraB/PrgY/GumN_fam"/>
</dbReference>
<gene>
    <name evidence="1" type="ORF">RED65_05434</name>
</gene>
<dbReference type="AlphaFoldDB" id="Q1N0N0"/>
<dbReference type="PANTHER" id="PTHR40590:SF1">
    <property type="entry name" value="CYTOPLASMIC PROTEIN"/>
    <property type="match status" value="1"/>
</dbReference>
<dbReference type="EMBL" id="AAQH01000013">
    <property type="protein sequence ID" value="EAT11803.1"/>
    <property type="molecule type" value="Genomic_DNA"/>
</dbReference>
<proteinExistence type="predicted"/>
<evidence type="ECO:0008006" key="3">
    <source>
        <dbReference type="Google" id="ProtNLM"/>
    </source>
</evidence>
<protein>
    <recommendedName>
        <fullName evidence="3">TraB/GumN family protein</fullName>
    </recommendedName>
</protein>
<dbReference type="Pfam" id="PF01963">
    <property type="entry name" value="TraB_PrgY_gumN"/>
    <property type="match status" value="1"/>
</dbReference>
<dbReference type="HOGENOM" id="CLU_057525_2_1_6"/>
<accession>Q1N0N0</accession>
<organism evidence="1 2">
    <name type="scientific">Bermanella marisrubri</name>
    <dbReference type="NCBI Taxonomy" id="207949"/>
    <lineage>
        <taxon>Bacteria</taxon>
        <taxon>Pseudomonadati</taxon>
        <taxon>Pseudomonadota</taxon>
        <taxon>Gammaproteobacteria</taxon>
        <taxon>Oceanospirillales</taxon>
        <taxon>Oceanospirillaceae</taxon>
        <taxon>Bermanella</taxon>
    </lineage>
</organism>
<dbReference type="InterPro" id="IPR047111">
    <property type="entry name" value="YbaP-like"/>
</dbReference>
<comment type="caution">
    <text evidence="1">The sequence shown here is derived from an EMBL/GenBank/DDBJ whole genome shotgun (WGS) entry which is preliminary data.</text>
</comment>
<keyword evidence="2" id="KW-1185">Reference proteome</keyword>
<dbReference type="Proteomes" id="UP000004263">
    <property type="component" value="Unassembled WGS sequence"/>
</dbReference>
<dbReference type="CDD" id="cd14789">
    <property type="entry name" value="Tiki"/>
    <property type="match status" value="1"/>
</dbReference>
<evidence type="ECO:0000313" key="1">
    <source>
        <dbReference type="EMBL" id="EAT11803.1"/>
    </source>
</evidence>
<sequence length="214" mass="24121">MQVGVGRAMFLSDGSTLDQLIGNGLFGRLSLLLNDRGISPIQAAHLKPWAAMIMITRPDQQAGYALDEHLYHKALHEYKKVCALETLNEQLGIFDDLSLDDQTTLLEDSMNYLKNIQEINQELIDTYLSGDLDKLYKLGTSMQGSDDELAARLRKRLIDERNLTMADRMLPYLKDDKSFIAVGALHLPGTYGLLNLLREQGYLVTPPEIQVNPW</sequence>